<evidence type="ECO:0000259" key="14">
    <source>
        <dbReference type="PROSITE" id="PS50030"/>
    </source>
</evidence>
<dbReference type="GO" id="GO:0005737">
    <property type="term" value="C:cytoplasm"/>
    <property type="evidence" value="ECO:0007669"/>
    <property type="project" value="TreeGrafter"/>
</dbReference>
<evidence type="ECO:0000256" key="7">
    <source>
        <dbReference type="ARBA" id="ARBA00022763"/>
    </source>
</evidence>
<evidence type="ECO:0000256" key="13">
    <source>
        <dbReference type="SAM" id="MobiDB-lite"/>
    </source>
</evidence>
<dbReference type="SUPFAM" id="SSF48371">
    <property type="entry name" value="ARM repeat"/>
    <property type="match status" value="1"/>
</dbReference>
<evidence type="ECO:0000256" key="2">
    <source>
        <dbReference type="ARBA" id="ARBA00004123"/>
    </source>
</evidence>
<dbReference type="CDD" id="cd00078">
    <property type="entry name" value="HECTc"/>
    <property type="match status" value="1"/>
</dbReference>
<feature type="compositionally biased region" description="Basic and acidic residues" evidence="13">
    <location>
        <begin position="2025"/>
        <end position="2034"/>
    </location>
</feature>
<dbReference type="EMBL" id="CAKOFQ010006689">
    <property type="protein sequence ID" value="CAH1960703.1"/>
    <property type="molecule type" value="Genomic_DNA"/>
</dbReference>
<dbReference type="GO" id="GO:0006281">
    <property type="term" value="P:DNA repair"/>
    <property type="evidence" value="ECO:0007669"/>
    <property type="project" value="UniProtKB-KW"/>
</dbReference>
<feature type="compositionally biased region" description="Polar residues" evidence="13">
    <location>
        <begin position="799"/>
        <end position="811"/>
    </location>
</feature>
<dbReference type="Gene3D" id="3.90.1750.10">
    <property type="entry name" value="Hect, E3 ligase catalytic domains"/>
    <property type="match status" value="1"/>
</dbReference>
<feature type="compositionally biased region" description="Polar residues" evidence="13">
    <location>
        <begin position="555"/>
        <end position="579"/>
    </location>
</feature>
<evidence type="ECO:0000256" key="5">
    <source>
        <dbReference type="ARBA" id="ARBA00022553"/>
    </source>
</evidence>
<dbReference type="InterPro" id="IPR000569">
    <property type="entry name" value="HECT_dom"/>
</dbReference>
<evidence type="ECO:0000256" key="12">
    <source>
        <dbReference type="PROSITE-ProRule" id="PRU00104"/>
    </source>
</evidence>
<feature type="compositionally biased region" description="Polar residues" evidence="13">
    <location>
        <begin position="2958"/>
        <end position="2972"/>
    </location>
</feature>
<feature type="domain" description="HECT" evidence="15">
    <location>
        <begin position="4526"/>
        <end position="4862"/>
    </location>
</feature>
<dbReference type="SUPFAM" id="SSF46934">
    <property type="entry name" value="UBA-like"/>
    <property type="match status" value="1"/>
</dbReference>
<feature type="compositionally biased region" description="Low complexity" evidence="13">
    <location>
        <begin position="827"/>
        <end position="847"/>
    </location>
</feature>
<dbReference type="InterPro" id="IPR025527">
    <property type="entry name" value="HUWE1/Rev1_UBM"/>
</dbReference>
<dbReference type="InterPro" id="IPR035983">
    <property type="entry name" value="Hect_E3_ubiquitin_ligase"/>
</dbReference>
<feature type="region of interest" description="Disordered" evidence="13">
    <location>
        <begin position="3560"/>
        <end position="3649"/>
    </location>
</feature>
<dbReference type="FunFam" id="3.90.1750.10:FF:000003">
    <property type="entry name" value="E3 ubiquitin-protein ligase UPL1"/>
    <property type="match status" value="1"/>
</dbReference>
<dbReference type="GO" id="GO:0009966">
    <property type="term" value="P:regulation of signal transduction"/>
    <property type="evidence" value="ECO:0007669"/>
    <property type="project" value="UniProtKB-ARBA"/>
</dbReference>
<keyword evidence="10" id="KW-0539">Nucleus</keyword>
<keyword evidence="18" id="KW-1185">Reference proteome</keyword>
<dbReference type="InterPro" id="IPR015940">
    <property type="entry name" value="UBA"/>
</dbReference>
<dbReference type="Pfam" id="PF06012">
    <property type="entry name" value="DUF908"/>
    <property type="match status" value="1"/>
</dbReference>
<name>A0A9P0NVD7_ACAOB</name>
<dbReference type="PANTHER" id="PTHR11254">
    <property type="entry name" value="HECT DOMAIN UBIQUITIN-PROTEIN LIGASE"/>
    <property type="match status" value="1"/>
</dbReference>
<dbReference type="Pfam" id="PF02825">
    <property type="entry name" value="WWE"/>
    <property type="match status" value="1"/>
</dbReference>
<dbReference type="GO" id="GO:0000209">
    <property type="term" value="P:protein polyubiquitination"/>
    <property type="evidence" value="ECO:0007669"/>
    <property type="project" value="TreeGrafter"/>
</dbReference>
<keyword evidence="5" id="KW-0597">Phosphoprotein</keyword>
<feature type="compositionally biased region" description="Low complexity" evidence="13">
    <location>
        <begin position="3593"/>
        <end position="3607"/>
    </location>
</feature>
<feature type="compositionally biased region" description="Polar residues" evidence="13">
    <location>
        <begin position="2244"/>
        <end position="2259"/>
    </location>
</feature>
<proteinExistence type="inferred from homology"/>
<feature type="region of interest" description="Disordered" evidence="13">
    <location>
        <begin position="3064"/>
        <end position="3084"/>
    </location>
</feature>
<comment type="subcellular location">
    <subcellularLocation>
        <location evidence="2">Nucleus</location>
    </subcellularLocation>
</comment>
<dbReference type="FunFam" id="3.30.2410.10:FF:000004">
    <property type="entry name" value="E3 ubiquitin-protein ligase HUWE1, variant"/>
    <property type="match status" value="1"/>
</dbReference>
<comment type="pathway">
    <text evidence="3">Protein modification; protein ubiquitination.</text>
</comment>
<dbReference type="OrthoDB" id="8068875at2759"/>
<feature type="region of interest" description="Disordered" evidence="13">
    <location>
        <begin position="410"/>
        <end position="452"/>
    </location>
</feature>
<evidence type="ECO:0000256" key="3">
    <source>
        <dbReference type="ARBA" id="ARBA00004906"/>
    </source>
</evidence>
<feature type="compositionally biased region" description="Acidic residues" evidence="13">
    <location>
        <begin position="3243"/>
        <end position="3259"/>
    </location>
</feature>
<evidence type="ECO:0000256" key="6">
    <source>
        <dbReference type="ARBA" id="ARBA00022679"/>
    </source>
</evidence>
<feature type="region of interest" description="Disordered" evidence="13">
    <location>
        <begin position="3906"/>
        <end position="3927"/>
    </location>
</feature>
<dbReference type="SUPFAM" id="SSF56204">
    <property type="entry name" value="Hect, E3 ligase catalytic domain"/>
    <property type="match status" value="1"/>
</dbReference>
<comment type="caution">
    <text evidence="17">The sequence shown here is derived from an EMBL/GenBank/DDBJ whole genome shotgun (WGS) entry which is preliminary data.</text>
</comment>
<dbReference type="Gene3D" id="3.30.2410.10">
    <property type="entry name" value="Hect, E3 ligase catalytic domain"/>
    <property type="match status" value="1"/>
</dbReference>
<feature type="domain" description="UBA" evidence="14">
    <location>
        <begin position="1389"/>
        <end position="1430"/>
    </location>
</feature>
<dbReference type="InterPro" id="IPR037197">
    <property type="entry name" value="WWE_dom_sf"/>
</dbReference>
<feature type="compositionally biased region" description="Basic and acidic residues" evidence="13">
    <location>
        <begin position="3193"/>
        <end position="3206"/>
    </location>
</feature>
<dbReference type="PROSITE" id="PS50030">
    <property type="entry name" value="UBA"/>
    <property type="match status" value="1"/>
</dbReference>
<evidence type="ECO:0000256" key="4">
    <source>
        <dbReference type="ARBA" id="ARBA00012485"/>
    </source>
</evidence>
<dbReference type="PANTHER" id="PTHR11254:SF67">
    <property type="entry name" value="E3 UBIQUITIN-PROTEIN LIGASE HUWE1"/>
    <property type="match status" value="1"/>
</dbReference>
<evidence type="ECO:0000256" key="11">
    <source>
        <dbReference type="ARBA" id="ARBA00034494"/>
    </source>
</evidence>
<dbReference type="InterPro" id="IPR009060">
    <property type="entry name" value="UBA-like_sf"/>
</dbReference>
<feature type="compositionally biased region" description="Low complexity" evidence="13">
    <location>
        <begin position="3561"/>
        <end position="3581"/>
    </location>
</feature>
<feature type="compositionally biased region" description="Polar residues" evidence="13">
    <location>
        <begin position="3120"/>
        <end position="3134"/>
    </location>
</feature>
<dbReference type="Gene3D" id="6.10.250.1630">
    <property type="match status" value="1"/>
</dbReference>
<dbReference type="GO" id="GO:0006511">
    <property type="term" value="P:ubiquitin-dependent protein catabolic process"/>
    <property type="evidence" value="ECO:0007669"/>
    <property type="project" value="TreeGrafter"/>
</dbReference>
<feature type="region of interest" description="Disordered" evidence="13">
    <location>
        <begin position="2619"/>
        <end position="2642"/>
    </location>
</feature>
<evidence type="ECO:0000313" key="17">
    <source>
        <dbReference type="EMBL" id="CAH1960705.1"/>
    </source>
</evidence>
<sequence length="4862" mass="541837">MKIDRSRVRKGTSDVPLECQQLIERLQNCSRTELLDELSRIHTWTFGKCELLHWASVLDIFDKILGQAAERAADNKYILKCDTYNEQEFQLLICILRFTSLLIEHSFSRHLYNSMEHLLVLLEANDMTVVLEVLNLLYMFSKRSNFITRLKPDEKECLLSRLQYLAESWGGKDNGFGLARCCLADQDIPPSATTLHVEFHKEEDSKTVKKDVKPIQGASKDEKQADSKVGTPNLYIIHIEHIDKLHKTAAEIMKSLTSMYYVPEDKEIWLFTHVRLATHFADYRNRLKNVQARLQALSVLVYSNAIQDSPANLLYNGILEELVEVVELQDPNLTDIKCAALRTLTAIIHLDRNPNVSNRRPGARLNSIIDVTGASQYHGFLPVLVRNCIASLTNQGDCGQNAFRKMKLQDEATTENAPSTTTEPDTPPPSTTAKDLMDVETDDPKDDSTSHETKFPVCLTTSLFSFLYHLASYEAGGEALVSCGMMESLLQVINWQGYELDHITFVTRAVRVIDLITNIDMAAFQMHGGLHSFINRLDTEVNLCKKEQLYQIKSSTTEQAVDDGTTSPSQDNTEESNTVDLELIPENADKTCLPQRAALLKSMLNFLKKAFQDSIFAESIRHLMEGTLPNSLKNIIANAEYYGPSLFLLATDVVTVYVYQEPALLSTLQDNGLTDVVLHSLLVKEIPATREVLGSLPNVFSALCLNNRGLESFAKYKPFEILFNILLSPNYLPAMRRRRSSEPTADTACNLGSAMDELMRHQPSLRQDATLAIIKLLEELVVLGTDPQYVCWRPHSKSEVSPSNNTRSPANTEGSSDEEEDDEEETSTSSQNAQSEPQAQASSSSNSTRTPVALIEYILNAMKFIDAILSNNSTDDHCREFVEKGGLSPLLKILGLPNLPVDCPVTNPAQAVATVCKSILNLAHEPFLFSQGLTQLGEVLETLKPLYTKQETPGGSKLLLELASASDIESAFSNAAATPLLHAMNAAHGYVIMFVHICRTGQTEIRNLSLQHWGSDSGMQVLKGLADLYTSLVWESTLLLAYCSDDLLPTDCDFTREDIEKLNAFFDRCEQSTAGVDCAGTVASAMEALSTNPTPLTMDVDGEGAATINTNRNLKYIKPLLGASSRLGRALAELFGLLVKLCVGSPIRQRRGQNMVAAPPIPSNYARNVATALNELLAEGLDCDRLPPCPTAKCRLTFLICSVGFTSPMLFDERRYPYHLMLKKFVSLGGLSIFFKTFKWAINAGKKEGDPKAIDHSSLPEGTLGFLDAWLTLLEKMVNPKAILESPHMISSRPIAYNFDPLNYLRHIHSAAFECVMLLWGISPLPNYGARTTDTLLTILRHIFRGEKIIKDKMKTDEKSDTASSSAAAGTSAAAGSSGNSGSNSNFRDLEDRLLDLRQLMDMGFSREHAIEALLHSHNLEQATDYILSNPAPMARVSMDVEEDDQVLQAIAISLGCTNTENKDNLDETESYESLIDEFTNHALDVCLKLLEVIPETVHKVCELLVTIMKRNGRVYRDSLLDTLISKIQECIADISFCTLEQEANVMSYYTMVDSDPAKCMSDYVHLYILFFEVSSYFDMKIPCGYAIHRAGLLEPLIELLCCAVKYMLFFKADHEPKWVAPSFLLLDAVSKVATCTSRKLNMHMSTTRTWRWYDLVTGKWTHYSTSNNKLINEAYWNGEQSIRVTCGRKRYTVTFANMLQMNDETGNNRPITMTLMSFNHPACIDINAPDYEPLYADLTEKEGKRCTPVPGLSLTQKQEIVKTCVKLMHMPIDKDLLHSALQICVRFTRDFSVAKVFVESGGIKCLLNMKQINDFGGFAILATILIRHALEEPSTLKYAMEKIIRGRTLSTIPPPYKDLIYLARNVGGAITRDPETFYEVASNIMRVDINVMKEEPVEASLPIRVEPPVRSKPPPMESTVSIGVVWDLLDALLRPLEEPVEDKHAEAKFGGQKLRVVVHEGLPSGSSTTSGTSASNMTQPSSTSGISTSDISCFESATTTSSQASQNSASQSSSSNNENAKTSGEPKKTEASKKPMLPKSVILKILADAVVSFGPIAKLITEYKYRAGYSEFITDDTSALAFIFDKILPGADNISDSDCSTMCRMLIAALASSNHSPDAQITLVSEVKVALTRALYLPESAEKHTQIQHICGIISTMIDNCPLPHASRWTSGSINNIVKLMIRRGVFSDLAKITHYLDLSSPNTSFTANAALKPLESLSRAINQPAPTSTQNKTKRNQHSNEDNNAVPSGTSTEATNAQGEEIEDAENTEHDISAVASSLENNAVGSGELDNALEEMMEHILEHRNNDNSQGYNDVPSSRNNTMDIDEECTIGGYDHERDATEELMSTDSGESDSNPSDQVDDEGNDDNEGDDDNMDDTEENEDTNYDDENNERERLRGSSGMFRIATNDRDEDILMIQYDADGESALPRMIRWNDNGFAVPLVDDSPNDHTGSVSVVTHPLLLSQSTSDSNQNPHARAHRANRARRYQYLFSPRNPNPPVILQRLLGPHDPHVTNIMSNNLLGGPTEIRESARVVVMDNFGIIPSNEEQIDFVDQSGYLFGPSLAATLSHIPPVLHWWNIESKLLDLESVNDCTIYVCNKLVPSLIKHRNEELRIKKAKEDEENAKKEKQKSGTEPQDEYSQETVLFNFEEAANTANENNEQNNEEEEENYDRVPIPETDRAETSAISADTPAEREDSDEEILRSPVDREDLEGQRLYLDALTRRIFRQPSPRSELQFCQHQTIVPQTIAEPLETELPANVDGSSARNEPSDSYLSGNDPSTPQHSFSQNCHCGGYFCTIPIRTAQQHPLNQGIEDSNLMRAPNENYLWEARNGITVNTYAEPLETELPANVDGSSVRNEPSDSYISGNDPLTPEHSFSQNCHCGEYVCTIPMTAQQHPLYQGTGDSSSMRALYEDFLWAARMRALYEFFEWGVRNGIRVNTYAEPLETELPANVDGSSVRNEPSDSYISGNDPLTPEHSFSQNCHCGEYVCTIPIRTAQQHPLYQGTGDSSSMRALYEDFLWAARMRALYEFFEWGVRNGIRVNTYAEPLETELTANVDGSSVRNELSDSYISGNDPLTPQHSNLMRAPNENYLFEARNGVTEPDRHGDEPTEEAGPSNSTNNVRLSNYEESVSRSRSHSQDHIDAPRAWLAGPSREQEPELNREDESESSRDGLKSSRDGSESSIDDSECSRDNSESSRDDSESSIDNSESSRDDSENDYEWTYIVYQAHPNPSRGSLDLDEDEEFHHEDEDDAIDIDAIEADGLLDIFQSEGQNNDVDNSLLLDESDNFFPGSDELSDSSDDEDIDGVPVDPSIYRVPLETSEASNDRSEGNTQNDDIVLSPLQMRFDRGSNENSQSSMSEVTHNAAVQTSESSENVQRTEENSRPDSEISRDSDSSNPFEMTLPASTRPVMLPRDLLSQPPNDSMLLTEEETDTLTSRLREQLRDSLHNLEQPGSITLRAFLDDAVNSRLLPPQSEMDALVIRMAGEATANLEEAVQNSLDEMLQSSLAEALTHTLNEAIQNNFGDSSLNNFETASHRQEPIQNPNIVDEASTSTTANQGSAAADATSAASDANAPGESGEGDHSSAAPQAPGGAAANDNGNPHDEGAAAGLGDAGTPGAVTAAGPSSSVNDDEIPEGVDPSFLEALPPEMRREVLEQHRILCLQQRIAASAAANAANAAGAAGENTEAPSNEVSPEFLAALPPALQEEVLTQQRLEQQRQAAARANPNEPVDAGAFFETLQPSLRTMILSDMEDSQMSALPPDLAAEAQTLRRDWYARNRQMAQQRLFQSNLTTIYRHSRGRQSLRATNFQRGGWSQWNRDFPNNPTPTSAQMKIRGRQLLDHDGISCLLILLFTDDPHLNKLRLHRVIRNLCYHGPTREWIINALLSIIEKSVHTIPDENLNKPSRKGPKPGPLSSKLVTDSKHLQNGGHWLTIRTEAALGCAANVFIVNKTTGKKCDKPNGSSVIAIHPQAAPIICKNTLDLFTSLAKAFPSCLLPLKCIRDDNDKNIVQPIKVKSDSQSDFWDVLLRLDSATKKGKSIQKNNSSSNNLDSDPIVTFDQTVFGKLLNMLASPVVNSNTQLTDNLLKLLSVTTSGMPELVKPHKSGKVKNQLPDMSANPPTHALSLAVNVITYKNCSEEGLEFITNLLLNLANSSLDMSFLILTLLLNGAIEIGSIVENQIKDMLKDLKDLIVNSQKRKVEDGPSTSKGVIVNRFTNEQVVVTASTKVKTACELQLPSMVPLTSKCSSQTFFLRVLRVIVHIRNSIKNNLKKSDTWAHEMPALSEQLGSLKNLWDTLSECLLELEHAPDHHAVLVLQPAVEAFFLVHSPQQGPIKPKERQPDRQLDEEELMADNNEPEQQDQPAEQEQVQAQEQQPTQDGQDQETAPQAAQPQQPDHREDNTTAQIDMSETVHQEHVRLAEAKSRASVPPDQQQFLQFAEKHRTVLNQILRQSTAHLADGPFAVLVDHTRILDFDIKRRYFRTELERMDHGIRREETAVHVRRSNIFEDSFRELFRRPPEEWKNRFYIVFEDEEGQDAGGLLREWYVIISRDIFNPMYALFTVSPGDRVTYMINSASHYNSNHLCYYKFVGRVIAKAIYDNKLLECYFTRSFYKHILGIPVKYTDMESEDYSFYRGLIYLIENNINNLGLDLTFSTEISEFGVTETRDLIPNGRHINVTEENKMEYVRLVCQMKMTGAIKQQLNSFLEGFYDIIPMRLISIFNEQELELLISGLPNVDIDDLKANTEYHKYQTNSLQIQWFWRALRSFDQAERAKFLQFVTGTSKVPLQGFGALEGMNGVQKFQIHRDDRSTDRLPSAHTCFNQLDLPVYETYDKLRAYLLKAIHECSEGFGFA</sequence>
<feature type="compositionally biased region" description="Acidic residues" evidence="13">
    <location>
        <begin position="2361"/>
        <end position="2393"/>
    </location>
</feature>
<dbReference type="Pfam" id="PF06025">
    <property type="entry name" value="DUF913"/>
    <property type="match status" value="1"/>
</dbReference>
<feature type="domain" description="WWE" evidence="16">
    <location>
        <begin position="1637"/>
        <end position="1714"/>
    </location>
</feature>
<feature type="compositionally biased region" description="Polar residues" evidence="13">
    <location>
        <begin position="2309"/>
        <end position="2325"/>
    </location>
</feature>
<feature type="compositionally biased region" description="Low complexity" evidence="13">
    <location>
        <begin position="1965"/>
        <end position="2018"/>
    </location>
</feature>
<evidence type="ECO:0000256" key="9">
    <source>
        <dbReference type="ARBA" id="ARBA00023204"/>
    </source>
</evidence>
<feature type="compositionally biased region" description="Polar residues" evidence="13">
    <location>
        <begin position="2223"/>
        <end position="2233"/>
    </location>
</feature>
<feature type="compositionally biased region" description="Basic and acidic residues" evidence="13">
    <location>
        <begin position="3159"/>
        <end position="3185"/>
    </location>
</feature>
<reference evidence="17" key="1">
    <citation type="submission" date="2022-03" db="EMBL/GenBank/DDBJ databases">
        <authorList>
            <person name="Sayadi A."/>
        </authorList>
    </citation>
    <scope>NUCLEOTIDE SEQUENCE</scope>
</reference>
<feature type="compositionally biased region" description="Basic and acidic residues" evidence="13">
    <location>
        <begin position="3383"/>
        <end position="3400"/>
    </location>
</feature>
<feature type="compositionally biased region" description="Acidic residues" evidence="13">
    <location>
        <begin position="3300"/>
        <end position="3311"/>
    </location>
</feature>
<dbReference type="Proteomes" id="UP001152888">
    <property type="component" value="Unassembled WGS sequence"/>
</dbReference>
<keyword evidence="9" id="KW-0234">DNA repair</keyword>
<dbReference type="SMART" id="SM00119">
    <property type="entry name" value="HECTc"/>
    <property type="match status" value="1"/>
</dbReference>
<dbReference type="CDD" id="cd14288">
    <property type="entry name" value="UBA_HUWE1"/>
    <property type="match status" value="1"/>
</dbReference>
<keyword evidence="7" id="KW-0227">DNA damage</keyword>
<dbReference type="Pfam" id="PF00632">
    <property type="entry name" value="HECT"/>
    <property type="match status" value="1"/>
</dbReference>
<feature type="compositionally biased region" description="Acidic residues" evidence="13">
    <location>
        <begin position="815"/>
        <end position="826"/>
    </location>
</feature>
<feature type="region of interest" description="Disordered" evidence="13">
    <location>
        <begin position="3104"/>
        <end position="3259"/>
    </location>
</feature>
<feature type="region of interest" description="Disordered" evidence="13">
    <location>
        <begin position="3275"/>
        <end position="3430"/>
    </location>
</feature>
<evidence type="ECO:0000256" key="1">
    <source>
        <dbReference type="ARBA" id="ARBA00000885"/>
    </source>
</evidence>
<keyword evidence="6" id="KW-0808">Transferase</keyword>
<dbReference type="FunFam" id="3.30.2160.10:FF:000007">
    <property type="entry name" value="E3 ubiquitin-protein ligase HUWE1 isoform X2"/>
    <property type="match status" value="1"/>
</dbReference>
<feature type="region of interest" description="Disordered" evidence="13">
    <location>
        <begin position="1962"/>
        <end position="2035"/>
    </location>
</feature>
<feature type="compositionally biased region" description="Polar residues" evidence="13">
    <location>
        <begin position="2764"/>
        <end position="2788"/>
    </location>
</feature>
<dbReference type="InterPro" id="IPR010314">
    <property type="entry name" value="E3_Ub_ligase_DUF913"/>
</dbReference>
<dbReference type="Pfam" id="PF00627">
    <property type="entry name" value="UBA"/>
    <property type="match status" value="1"/>
</dbReference>
<dbReference type="InterPro" id="IPR016024">
    <property type="entry name" value="ARM-type_fold"/>
</dbReference>
<feature type="region of interest" description="Disordered" evidence="13">
    <location>
        <begin position="4362"/>
        <end position="4408"/>
    </location>
</feature>
<dbReference type="InterPro" id="IPR041918">
    <property type="entry name" value="UBA_HUWE1"/>
</dbReference>
<dbReference type="InterPro" id="IPR004170">
    <property type="entry name" value="WWE_dom"/>
</dbReference>
<evidence type="ECO:0000256" key="10">
    <source>
        <dbReference type="ARBA" id="ARBA00023242"/>
    </source>
</evidence>
<dbReference type="Pfam" id="PF14377">
    <property type="entry name" value="UBM"/>
    <property type="match status" value="3"/>
</dbReference>
<feature type="compositionally biased region" description="Polar residues" evidence="13">
    <location>
        <begin position="2855"/>
        <end position="2869"/>
    </location>
</feature>
<feature type="region of interest" description="Disordered" evidence="13">
    <location>
        <begin position="2345"/>
        <end position="2406"/>
    </location>
</feature>
<feature type="compositionally biased region" description="Polar residues" evidence="13">
    <location>
        <begin position="3357"/>
        <end position="3382"/>
    </location>
</feature>
<feature type="compositionally biased region" description="Basic and acidic residues" evidence="13">
    <location>
        <begin position="2619"/>
        <end position="2634"/>
    </location>
</feature>
<dbReference type="EMBL" id="CAKOFQ010006689">
    <property type="protein sequence ID" value="CAH1960705.1"/>
    <property type="molecule type" value="Genomic_DNA"/>
</dbReference>
<feature type="compositionally biased region" description="Low complexity" evidence="13">
    <location>
        <begin position="3614"/>
        <end position="3632"/>
    </location>
</feature>
<dbReference type="SMART" id="SM00165">
    <property type="entry name" value="UBA"/>
    <property type="match status" value="1"/>
</dbReference>
<feature type="compositionally biased region" description="Polar residues" evidence="13">
    <location>
        <begin position="2346"/>
        <end position="2360"/>
    </location>
</feature>
<dbReference type="SUPFAM" id="SSF117839">
    <property type="entry name" value="WWE domain"/>
    <property type="match status" value="1"/>
</dbReference>
<dbReference type="InterPro" id="IPR050409">
    <property type="entry name" value="E3_ubiq-protein_ligase"/>
</dbReference>
<feature type="compositionally biased region" description="Low complexity" evidence="13">
    <location>
        <begin position="1362"/>
        <end position="1385"/>
    </location>
</feature>
<dbReference type="GO" id="GO:0005634">
    <property type="term" value="C:nucleus"/>
    <property type="evidence" value="ECO:0007669"/>
    <property type="project" value="UniProtKB-SubCell"/>
</dbReference>
<feature type="active site" description="Glycyl thioester intermediate" evidence="12">
    <location>
        <position position="4829"/>
    </location>
</feature>
<feature type="compositionally biased region" description="Low complexity" evidence="13">
    <location>
        <begin position="4368"/>
        <end position="4402"/>
    </location>
</feature>
<dbReference type="Gene3D" id="1.10.8.10">
    <property type="entry name" value="DNA helicase RuvA subunit, C-terminal domain"/>
    <property type="match status" value="1"/>
</dbReference>
<feature type="region of interest" description="Disordered" evidence="13">
    <location>
        <begin position="2761"/>
        <end position="2788"/>
    </location>
</feature>
<dbReference type="EC" id="2.3.2.26" evidence="4"/>
<dbReference type="InterPro" id="IPR010309">
    <property type="entry name" value="E3_Ub_ligase_DUF908"/>
</dbReference>
<gene>
    <name evidence="17" type="ORF">ACAOBT_LOCUS3747</name>
</gene>
<feature type="region of interest" description="Disordered" evidence="13">
    <location>
        <begin position="794"/>
        <end position="847"/>
    </location>
</feature>
<evidence type="ECO:0000259" key="16">
    <source>
        <dbReference type="PROSITE" id="PS50918"/>
    </source>
</evidence>
<feature type="region of interest" description="Disordered" evidence="13">
    <location>
        <begin position="2223"/>
        <end position="2259"/>
    </location>
</feature>
<feature type="region of interest" description="Disordered" evidence="13">
    <location>
        <begin position="2658"/>
        <end position="2707"/>
    </location>
</feature>
<feature type="region of interest" description="Disordered" evidence="13">
    <location>
        <begin position="1354"/>
        <end position="1385"/>
    </location>
</feature>
<feature type="region of interest" description="Disordered" evidence="13">
    <location>
        <begin position="555"/>
        <end position="580"/>
    </location>
</feature>
<comment type="similarity">
    <text evidence="11">Belongs to the UPL family. TOM1/PTR1 subfamily.</text>
</comment>
<dbReference type="PROSITE" id="PS50237">
    <property type="entry name" value="HECT"/>
    <property type="match status" value="1"/>
</dbReference>
<accession>A0A9P0NVD7</accession>
<feature type="region of interest" description="Disordered" evidence="13">
    <location>
        <begin position="2956"/>
        <end position="2975"/>
    </location>
</feature>
<dbReference type="Gene3D" id="3.30.2160.10">
    <property type="entry name" value="Hect, E3 ligase catalytic domain"/>
    <property type="match status" value="1"/>
</dbReference>
<dbReference type="Gene3D" id="3.30.720.50">
    <property type="match status" value="1"/>
</dbReference>
<protein>
    <recommendedName>
        <fullName evidence="4">HECT-type E3 ubiquitin transferase</fullName>
        <ecNumber evidence="4">2.3.2.26</ecNumber>
    </recommendedName>
</protein>
<keyword evidence="8 12" id="KW-0833">Ubl conjugation pathway</keyword>
<feature type="region of interest" description="Disordered" evidence="13">
    <location>
        <begin position="2306"/>
        <end position="2327"/>
    </location>
</feature>
<comment type="catalytic activity">
    <reaction evidence="1">
        <text>S-ubiquitinyl-[E2 ubiquitin-conjugating enzyme]-L-cysteine + [acceptor protein]-L-lysine = [E2 ubiquitin-conjugating enzyme]-L-cysteine + N(6)-ubiquitinyl-[acceptor protein]-L-lysine.</text>
        <dbReference type="EC" id="2.3.2.26"/>
    </reaction>
</comment>
<dbReference type="GO" id="GO:0061630">
    <property type="term" value="F:ubiquitin protein ligase activity"/>
    <property type="evidence" value="ECO:0007669"/>
    <property type="project" value="UniProtKB-EC"/>
</dbReference>
<evidence type="ECO:0000313" key="18">
    <source>
        <dbReference type="Proteomes" id="UP001152888"/>
    </source>
</evidence>
<feature type="region of interest" description="Disordered" evidence="13">
    <location>
        <begin position="2853"/>
        <end position="2874"/>
    </location>
</feature>
<dbReference type="PROSITE" id="PS50918">
    <property type="entry name" value="WWE"/>
    <property type="match status" value="1"/>
</dbReference>
<organism evidence="17 18">
    <name type="scientific">Acanthoscelides obtectus</name>
    <name type="common">Bean weevil</name>
    <name type="synonym">Bruchus obtectus</name>
    <dbReference type="NCBI Taxonomy" id="200917"/>
    <lineage>
        <taxon>Eukaryota</taxon>
        <taxon>Metazoa</taxon>
        <taxon>Ecdysozoa</taxon>
        <taxon>Arthropoda</taxon>
        <taxon>Hexapoda</taxon>
        <taxon>Insecta</taxon>
        <taxon>Pterygota</taxon>
        <taxon>Neoptera</taxon>
        <taxon>Endopterygota</taxon>
        <taxon>Coleoptera</taxon>
        <taxon>Polyphaga</taxon>
        <taxon>Cucujiformia</taxon>
        <taxon>Chrysomeloidea</taxon>
        <taxon>Chrysomelidae</taxon>
        <taxon>Bruchinae</taxon>
        <taxon>Bruchini</taxon>
        <taxon>Acanthoscelides</taxon>
    </lineage>
</organism>
<evidence type="ECO:0000259" key="15">
    <source>
        <dbReference type="PROSITE" id="PS50237"/>
    </source>
</evidence>
<evidence type="ECO:0000256" key="8">
    <source>
        <dbReference type="ARBA" id="ARBA00022786"/>
    </source>
</evidence>